<dbReference type="GO" id="GO:0016788">
    <property type="term" value="F:hydrolase activity, acting on ester bonds"/>
    <property type="evidence" value="ECO:0007669"/>
    <property type="project" value="InterPro"/>
</dbReference>
<evidence type="ECO:0000313" key="3">
    <source>
        <dbReference type="Proteomes" id="UP000770889"/>
    </source>
</evidence>
<dbReference type="AlphaFoldDB" id="A0A944M5T8"/>
<proteinExistence type="predicted"/>
<gene>
    <name evidence="2" type="ORF">KME65_01645</name>
</gene>
<keyword evidence="1 2" id="KW-0378">Hydrolase</keyword>
<dbReference type="InterPro" id="IPR051058">
    <property type="entry name" value="GDSL_Est/Lipase"/>
</dbReference>
<protein>
    <submittedName>
        <fullName evidence="2">SGNH/GDSL hydrolase family protein</fullName>
    </submittedName>
</protein>
<dbReference type="InterPro" id="IPR036514">
    <property type="entry name" value="SGNH_hydro_sf"/>
</dbReference>
<dbReference type="SUPFAM" id="SSF52266">
    <property type="entry name" value="SGNH hydrolase"/>
    <property type="match status" value="1"/>
</dbReference>
<dbReference type="EMBL" id="JAHHGM010000001">
    <property type="protein sequence ID" value="MBT2987643.1"/>
    <property type="molecule type" value="Genomic_DNA"/>
</dbReference>
<name>A0A944M5T8_9GAMM</name>
<dbReference type="Proteomes" id="UP000770889">
    <property type="component" value="Unassembled WGS sequence"/>
</dbReference>
<dbReference type="InterPro" id="IPR001087">
    <property type="entry name" value="GDSL"/>
</dbReference>
<comment type="caution">
    <text evidence="2">The sequence shown here is derived from an EMBL/GenBank/DDBJ whole genome shotgun (WGS) entry which is preliminary data.</text>
</comment>
<dbReference type="CDD" id="cd01846">
    <property type="entry name" value="fatty_acyltransferase_like"/>
    <property type="match status" value="1"/>
</dbReference>
<evidence type="ECO:0000313" key="2">
    <source>
        <dbReference type="EMBL" id="MBT2987643.1"/>
    </source>
</evidence>
<sequence length="333" mass="36288">MKREQQRYGLTGISIVLLLIPCLLLAKEKPYEAVVVFGDSLSDPGNAFILSGIHLKPPYETLDESLIPDSPYARGGNHFSNGATWIEQLAKKIDLGDSVKPAFKGENKKRLKMTNYAVGGARARDHGRNINLNLQLTLFLSDARGEVSSDALYVIALGGNDVRDAIAALSVDPAMVTSISILRDALTALEDAIRTLEDAGATKLLIANSPDLSLTPAIQHLDMLFPGTAFGAAVLSQQFNLALAASLAQLRIDYPELEIVHLDVFQTMQDILVDPGAYGLRNVSDACVMPNQPPFACKKPKRYLFWDGIHPTRTGHRIFSRKAAEALNLVLEK</sequence>
<dbReference type="Pfam" id="PF00657">
    <property type="entry name" value="Lipase_GDSL"/>
    <property type="match status" value="1"/>
</dbReference>
<organism evidence="2 3">
    <name type="scientific">Candidatus Thiodiazotropha taylori</name>
    <dbReference type="NCBI Taxonomy" id="2792791"/>
    <lineage>
        <taxon>Bacteria</taxon>
        <taxon>Pseudomonadati</taxon>
        <taxon>Pseudomonadota</taxon>
        <taxon>Gammaproteobacteria</taxon>
        <taxon>Chromatiales</taxon>
        <taxon>Sedimenticolaceae</taxon>
        <taxon>Candidatus Thiodiazotropha</taxon>
    </lineage>
</organism>
<reference evidence="2 3" key="1">
    <citation type="submission" date="2021-05" db="EMBL/GenBank/DDBJ databases">
        <title>Genetic and Functional Diversity in Clade A Lucinid endosymbionts from the Bahamas.</title>
        <authorList>
            <person name="Giani N.M."/>
            <person name="Engel A.S."/>
            <person name="Campbell B.J."/>
        </authorList>
    </citation>
    <scope>NUCLEOTIDE SEQUENCE [LARGE SCALE GENOMIC DNA]</scope>
    <source>
        <strain evidence="2">LUC16012Gg_MoonRockCtena</strain>
    </source>
</reference>
<dbReference type="Gene3D" id="3.40.50.1110">
    <property type="entry name" value="SGNH hydrolase"/>
    <property type="match status" value="1"/>
</dbReference>
<dbReference type="PANTHER" id="PTHR45648:SF22">
    <property type="entry name" value="GDSL LIPASE_ACYLHYDROLASE FAMILY PROTEIN (AFU_ORTHOLOGUE AFUA_4G14700)"/>
    <property type="match status" value="1"/>
</dbReference>
<accession>A0A944M5T8</accession>
<dbReference type="PANTHER" id="PTHR45648">
    <property type="entry name" value="GDSL LIPASE/ACYLHYDROLASE FAMILY PROTEIN (AFU_ORTHOLOGUE AFUA_4G14700)"/>
    <property type="match status" value="1"/>
</dbReference>
<evidence type="ECO:0000256" key="1">
    <source>
        <dbReference type="ARBA" id="ARBA00022801"/>
    </source>
</evidence>